<reference evidence="3" key="2">
    <citation type="submission" date="2013-12" db="EMBL/GenBank/DDBJ databases">
        <authorList>
            <person name="Yu Y."/>
            <person name="Lee S."/>
            <person name="de Baynast K."/>
            <person name="Wissotski M."/>
            <person name="Liu L."/>
            <person name="Talag J."/>
            <person name="Goicoechea J."/>
            <person name="Angelova A."/>
            <person name="Jetty R."/>
            <person name="Kudrna D."/>
            <person name="Golser W."/>
            <person name="Rivera L."/>
            <person name="Zhang J."/>
            <person name="Wing R."/>
        </authorList>
    </citation>
    <scope>NUCLEOTIDE SEQUENCE</scope>
</reference>
<dbReference type="EnsemblPlants" id="LPERR04G23040.1">
    <property type="protein sequence ID" value="LPERR04G23040.1"/>
    <property type="gene ID" value="LPERR04G23040"/>
</dbReference>
<dbReference type="AlphaFoldDB" id="A0A0D9WAB5"/>
<dbReference type="Proteomes" id="UP000032180">
    <property type="component" value="Chromosome 4"/>
</dbReference>
<reference evidence="2" key="3">
    <citation type="submission" date="2015-04" db="UniProtKB">
        <authorList>
            <consortium name="EnsemblPlants"/>
        </authorList>
    </citation>
    <scope>IDENTIFICATION</scope>
</reference>
<protein>
    <submittedName>
        <fullName evidence="2">Uncharacterized protein</fullName>
    </submittedName>
</protein>
<name>A0A0D9WAB5_9ORYZ</name>
<proteinExistence type="predicted"/>
<reference evidence="2 3" key="1">
    <citation type="submission" date="2012-08" db="EMBL/GenBank/DDBJ databases">
        <title>Oryza genome evolution.</title>
        <authorList>
            <person name="Wing R.A."/>
        </authorList>
    </citation>
    <scope>NUCLEOTIDE SEQUENCE</scope>
</reference>
<dbReference type="Gramene" id="LPERR04G23040.1">
    <property type="protein sequence ID" value="LPERR04G23040.1"/>
    <property type="gene ID" value="LPERR04G23040"/>
</dbReference>
<accession>A0A0D9WAB5</accession>
<evidence type="ECO:0000313" key="3">
    <source>
        <dbReference type="Proteomes" id="UP000032180"/>
    </source>
</evidence>
<feature type="region of interest" description="Disordered" evidence="1">
    <location>
        <begin position="31"/>
        <end position="58"/>
    </location>
</feature>
<organism evidence="2 3">
    <name type="scientific">Leersia perrieri</name>
    <dbReference type="NCBI Taxonomy" id="77586"/>
    <lineage>
        <taxon>Eukaryota</taxon>
        <taxon>Viridiplantae</taxon>
        <taxon>Streptophyta</taxon>
        <taxon>Embryophyta</taxon>
        <taxon>Tracheophyta</taxon>
        <taxon>Spermatophyta</taxon>
        <taxon>Magnoliopsida</taxon>
        <taxon>Liliopsida</taxon>
        <taxon>Poales</taxon>
        <taxon>Poaceae</taxon>
        <taxon>BOP clade</taxon>
        <taxon>Oryzoideae</taxon>
        <taxon>Oryzeae</taxon>
        <taxon>Oryzinae</taxon>
        <taxon>Leersia</taxon>
    </lineage>
</organism>
<evidence type="ECO:0000313" key="2">
    <source>
        <dbReference type="EnsemblPlants" id="LPERR04G23040.1"/>
    </source>
</evidence>
<keyword evidence="3" id="KW-1185">Reference proteome</keyword>
<dbReference type="HOGENOM" id="CLU_2486625_0_0_1"/>
<sequence>MWNSHSVICSLETRVTTFSLRGKASAADDDTMVVPAPTSGTKSTYRKRGCPSQASPTAKKLFKEGDNDEDEVIVRYTPPSTIVFIGL</sequence>
<evidence type="ECO:0000256" key="1">
    <source>
        <dbReference type="SAM" id="MobiDB-lite"/>
    </source>
</evidence>